<dbReference type="OrthoDB" id="5917822at2759"/>
<organism evidence="4">
    <name type="scientific">Angiostrongylus costaricensis</name>
    <name type="common">Nematode worm</name>
    <dbReference type="NCBI Taxonomy" id="334426"/>
    <lineage>
        <taxon>Eukaryota</taxon>
        <taxon>Metazoa</taxon>
        <taxon>Ecdysozoa</taxon>
        <taxon>Nematoda</taxon>
        <taxon>Chromadorea</taxon>
        <taxon>Rhabditida</taxon>
        <taxon>Rhabditina</taxon>
        <taxon>Rhabditomorpha</taxon>
        <taxon>Strongyloidea</taxon>
        <taxon>Metastrongylidae</taxon>
        <taxon>Angiostrongylus</taxon>
    </lineage>
</organism>
<protein>
    <submittedName>
        <fullName evidence="4">G_PROTEIN_RECEP_F1_2 domain-containing protein</fullName>
    </submittedName>
</protein>
<dbReference type="EMBL" id="UYYA01004660">
    <property type="protein sequence ID" value="VDM62889.1"/>
    <property type="molecule type" value="Genomic_DNA"/>
</dbReference>
<evidence type="ECO:0000313" key="2">
    <source>
        <dbReference type="EMBL" id="VDM62889.1"/>
    </source>
</evidence>
<reference evidence="2 3" key="2">
    <citation type="submission" date="2018-11" db="EMBL/GenBank/DDBJ databases">
        <authorList>
            <consortium name="Pathogen Informatics"/>
        </authorList>
    </citation>
    <scope>NUCLEOTIDE SEQUENCE [LARGE SCALE GENOMIC DNA]</scope>
    <source>
        <strain evidence="2 3">Costa Rica</strain>
    </source>
</reference>
<reference evidence="4" key="1">
    <citation type="submission" date="2016-04" db="UniProtKB">
        <authorList>
            <consortium name="WormBaseParasite"/>
        </authorList>
    </citation>
    <scope>IDENTIFICATION</scope>
</reference>
<dbReference type="AlphaFoldDB" id="A0A158PLG0"/>
<evidence type="ECO:0000313" key="4">
    <source>
        <dbReference type="WBParaSite" id="ACOC_0001130301-mRNA-1"/>
    </source>
</evidence>
<feature type="transmembrane region" description="Helical" evidence="1">
    <location>
        <begin position="20"/>
        <end position="38"/>
    </location>
</feature>
<proteinExistence type="predicted"/>
<keyword evidence="1" id="KW-0472">Membrane</keyword>
<evidence type="ECO:0000313" key="3">
    <source>
        <dbReference type="Proteomes" id="UP000267027"/>
    </source>
</evidence>
<name>A0A158PLG0_ANGCS</name>
<dbReference type="WBParaSite" id="ACOC_0001130301-mRNA-1">
    <property type="protein sequence ID" value="ACOC_0001130301-mRNA-1"/>
    <property type="gene ID" value="ACOC_0001130301"/>
</dbReference>
<evidence type="ECO:0000256" key="1">
    <source>
        <dbReference type="SAM" id="Phobius"/>
    </source>
</evidence>
<feature type="transmembrane region" description="Helical" evidence="1">
    <location>
        <begin position="61"/>
        <end position="84"/>
    </location>
</feature>
<accession>A0A158PLG0</accession>
<keyword evidence="3" id="KW-1185">Reference proteome</keyword>
<keyword evidence="1" id="KW-1133">Transmembrane helix</keyword>
<gene>
    <name evidence="2" type="ORF">ACOC_LOCUS11304</name>
</gene>
<keyword evidence="1" id="KW-0812">Transmembrane</keyword>
<sequence length="234" mass="27097">MYRRFKENWRFEISLRIPDISIILIPTICCVPCCYHYTCRQNSAYHRHKCSRTFLRYYSNFFHYTVFFLSLLCAVTLIILNLVLISSVHIIGWNTIPPEINRVGPCFFIVCISFLPSSQSIHAAILPSPLFSPQSLEKNVNDAFLLSDNKASTVCKPFWEDGELGLGFRRKQAGPWQTRRRFGDRLIVPTQVIANNTVPEDSHLKLRFDYAILTELGATHNRKFSCARGEQSEW</sequence>
<dbReference type="Proteomes" id="UP000267027">
    <property type="component" value="Unassembled WGS sequence"/>
</dbReference>